<dbReference type="Pfam" id="PF13188">
    <property type="entry name" value="PAS_8"/>
    <property type="match status" value="1"/>
</dbReference>
<evidence type="ECO:0000256" key="2">
    <source>
        <dbReference type="ARBA" id="ARBA00012438"/>
    </source>
</evidence>
<dbReference type="PRINTS" id="PR00344">
    <property type="entry name" value="BCTRLSENSOR"/>
</dbReference>
<dbReference type="Gene3D" id="3.30.565.10">
    <property type="entry name" value="Histidine kinase-like ATPase, C-terminal domain"/>
    <property type="match status" value="1"/>
</dbReference>
<dbReference type="InterPro" id="IPR036097">
    <property type="entry name" value="HisK_dim/P_sf"/>
</dbReference>
<dbReference type="GeneID" id="84229978"/>
<feature type="domain" description="PAC" evidence="11">
    <location>
        <begin position="419"/>
        <end position="471"/>
    </location>
</feature>
<reference evidence="12" key="1">
    <citation type="submission" date="2023-08" db="EMBL/GenBank/DDBJ databases">
        <title>Methanolobus mangrovi sp. nov. and Methanolobus sediminis sp. nov, two novel methylotrophic methanogens isolated from mangrove sediments in China.</title>
        <authorList>
            <person name="Zhou J."/>
        </authorList>
    </citation>
    <scope>NUCLEOTIDE SEQUENCE</scope>
    <source>
        <strain evidence="12">FTZ2</strain>
    </source>
</reference>
<feature type="domain" description="Histidine kinase" evidence="9">
    <location>
        <begin position="1054"/>
        <end position="1273"/>
    </location>
</feature>
<evidence type="ECO:0000256" key="5">
    <source>
        <dbReference type="ARBA" id="ARBA00022777"/>
    </source>
</evidence>
<dbReference type="NCBIfam" id="TIGR00229">
    <property type="entry name" value="sensory_box"/>
    <property type="match status" value="5"/>
</dbReference>
<dbReference type="Pfam" id="PF02518">
    <property type="entry name" value="HATPase_c"/>
    <property type="match status" value="1"/>
</dbReference>
<dbReference type="InterPro" id="IPR029016">
    <property type="entry name" value="GAF-like_dom_sf"/>
</dbReference>
<dbReference type="InterPro" id="IPR001610">
    <property type="entry name" value="PAC"/>
</dbReference>
<dbReference type="AlphaFoldDB" id="A0AA51YFS9"/>
<dbReference type="Gene3D" id="2.10.70.100">
    <property type="match status" value="1"/>
</dbReference>
<comment type="catalytic activity">
    <reaction evidence="1">
        <text>ATP + protein L-histidine = ADP + protein N-phospho-L-histidine.</text>
        <dbReference type="EC" id="2.7.13.3"/>
    </reaction>
</comment>
<dbReference type="SMART" id="SM00086">
    <property type="entry name" value="PAC"/>
    <property type="match status" value="3"/>
</dbReference>
<evidence type="ECO:0000259" key="10">
    <source>
        <dbReference type="PROSITE" id="PS50112"/>
    </source>
</evidence>
<dbReference type="CDD" id="cd16922">
    <property type="entry name" value="HATPase_EvgS-ArcB-TorS-like"/>
    <property type="match status" value="1"/>
</dbReference>
<dbReference type="PROSITE" id="PS50113">
    <property type="entry name" value="PAC"/>
    <property type="match status" value="4"/>
</dbReference>
<feature type="domain" description="PAS" evidence="10">
    <location>
        <begin position="722"/>
        <end position="763"/>
    </location>
</feature>
<feature type="domain" description="PAC" evidence="11">
    <location>
        <begin position="792"/>
        <end position="845"/>
    </location>
</feature>
<dbReference type="Pfam" id="PF08447">
    <property type="entry name" value="PAS_3"/>
    <property type="match status" value="2"/>
</dbReference>
<dbReference type="Gene3D" id="1.10.287.130">
    <property type="match status" value="1"/>
</dbReference>
<evidence type="ECO:0000256" key="1">
    <source>
        <dbReference type="ARBA" id="ARBA00000085"/>
    </source>
</evidence>
<evidence type="ECO:0000313" key="13">
    <source>
        <dbReference type="Proteomes" id="UP001183006"/>
    </source>
</evidence>
<dbReference type="InterPro" id="IPR000700">
    <property type="entry name" value="PAS-assoc_C"/>
</dbReference>
<evidence type="ECO:0000256" key="7">
    <source>
        <dbReference type="ARBA" id="ARBA00023136"/>
    </source>
</evidence>
<dbReference type="CDD" id="cd00130">
    <property type="entry name" value="PAS"/>
    <property type="match status" value="2"/>
</dbReference>
<evidence type="ECO:0000259" key="11">
    <source>
        <dbReference type="PROSITE" id="PS50113"/>
    </source>
</evidence>
<dbReference type="InterPro" id="IPR003661">
    <property type="entry name" value="HisK_dim/P_dom"/>
</dbReference>
<dbReference type="FunFam" id="3.30.565.10:FF:000006">
    <property type="entry name" value="Sensor histidine kinase WalK"/>
    <property type="match status" value="1"/>
</dbReference>
<dbReference type="FunFam" id="1.10.287.130:FF:000001">
    <property type="entry name" value="Two-component sensor histidine kinase"/>
    <property type="match status" value="1"/>
</dbReference>
<name>A0AA51YFS9_9EURY</name>
<dbReference type="SMART" id="SM00065">
    <property type="entry name" value="GAF"/>
    <property type="match status" value="1"/>
</dbReference>
<dbReference type="InterPro" id="IPR013767">
    <property type="entry name" value="PAS_fold"/>
</dbReference>
<accession>A0AA51YFS9</accession>
<evidence type="ECO:0000256" key="4">
    <source>
        <dbReference type="ARBA" id="ARBA00022679"/>
    </source>
</evidence>
<feature type="domain" description="PAC" evidence="11">
    <location>
        <begin position="670"/>
        <end position="721"/>
    </location>
</feature>
<dbReference type="EMBL" id="CP133594">
    <property type="protein sequence ID" value="WMW21256.1"/>
    <property type="molecule type" value="Genomic_DNA"/>
</dbReference>
<organism evidence="12 13">
    <name type="scientific">Methanolobus mangrovi</name>
    <dbReference type="NCBI Taxonomy" id="3072977"/>
    <lineage>
        <taxon>Archaea</taxon>
        <taxon>Methanobacteriati</taxon>
        <taxon>Methanobacteriota</taxon>
        <taxon>Stenosarchaea group</taxon>
        <taxon>Methanomicrobia</taxon>
        <taxon>Methanosarcinales</taxon>
        <taxon>Methanosarcinaceae</taxon>
        <taxon>Methanolobus</taxon>
    </lineage>
</organism>
<dbReference type="SUPFAM" id="SSF47384">
    <property type="entry name" value="Homodimeric domain of signal transducing histidine kinase"/>
    <property type="match status" value="1"/>
</dbReference>
<feature type="domain" description="PAS" evidence="10">
    <location>
        <begin position="216"/>
        <end position="262"/>
    </location>
</feature>
<sequence length="1273" mass="144131">MRGYNISIQTINSEIDFIEDMTRGSSFSLLYEKTEEFVDVVASFFDAGFSNNECCLWGVSGQLDTDNAKNMLKDTGLDVDKYLESGQLMLTTCNECYIAGEGAVSEHDLKKWQEIYDIAIAEGYDGLRIVDKFTIVGEDAWQQFVEYEKKAMEFIKTKGIVGLFAFLLEARTRSEIIEIIGLHDGTVINKNDRWTLLQSSSSCKTILKETHFPDDMLENVWTGVWAVDKNDNIVYFNKGMESISGLSKGDVFGKKLVSFIPPHAGEGELTFIDIFQMAKENLHSRSYDIFPFIKPDGQFIYHSGFLLPLTDDEGNYGGMLGTIGKLVEQKINHKTLRDKFKSIQKLEDIYRKSPVVAFLWSAEDDWPVVFVSENISQFGYSADDLISGKIRYGDIIHPDDLYYVRTDVSQLEVQGKMFFSKEYRLLTKSREVRWVTERSYLIRDEKGDPAYYQGIIIDITERKKAEEAALESEKKYRMIFENSPLGLFHFNEKGIITHCNEKFLEIMQLKKKEDIIGFDLVASIVDKQMKRAVSDVFSRKVGHFEGAYHTVSTDITIYIKADYSPNIAIDGTFLGGVGVFQDITERKLAEEKLLKSEALLTEVSRIAKIGGWEFDASTGKGTWTPEIARIHELDPSTPADVELGLSFYPPGSRELIEKAVNDAVQKGEPYDLELELITAKGTHKWVRTIGNPIMEDGKVVNVTGALQDITERKKAEEAVHQAEKKYRLIFENSPLGIFQFNDKGIVTHCNEKFLEIIGLQNKEDIIGFNMVTQITDKMMKKAINDALSRKTGHFEGKYHTVVSGKDVYLKADYSPNIADDGTFLGGIGIFGDISVRKKAEEALRLDESRLEALLKINQLTDTSLKDIADFVQEEAVRLTQSKIGYLAFLNDEGTVLTVYSWSKNIMKECRVSGKKLEYPLGETGLWGESIRQKKPIVINDFDDPDLVKHGYPEGHIRLKRYMNIPIFDGKKIVGAAGVGNKEEEYDKSDVRQLTLFMEGMWRLIQRKRAEDTLREYADELSRVNTELSRANEELSSANEELKSLDRMKDDFLSNVSHEFKTPLTSIQGYSQLIGDETLGSVNEQQKKAVDTVIRNSERLRRLVDSLLYLSRAQSGKLNYSFENINLSDVIDNSMQDLALQAEGKGIELVKDIPSDLPIVTADRDKMMDVFVNLVDNAIKFTPQNGKVTITAHTTEDSLYVNVEDTGIGIPKDKIPKLFERFYQVDSSVKRRYGGTGLGLYICKKIIEDHKGDIHATSEEGKGTTMHIRLPLNQ</sequence>
<dbReference type="InterPro" id="IPR036890">
    <property type="entry name" value="HATPase_C_sf"/>
</dbReference>
<keyword evidence="7" id="KW-0472">Membrane</keyword>
<dbReference type="InterPro" id="IPR013655">
    <property type="entry name" value="PAS_fold_3"/>
</dbReference>
<dbReference type="Gene3D" id="3.30.450.20">
    <property type="entry name" value="PAS domain"/>
    <property type="match status" value="5"/>
</dbReference>
<gene>
    <name evidence="12" type="ORF">RE476_07515</name>
</gene>
<dbReference type="GO" id="GO:0000155">
    <property type="term" value="F:phosphorelay sensor kinase activity"/>
    <property type="evidence" value="ECO:0007669"/>
    <property type="project" value="InterPro"/>
</dbReference>
<evidence type="ECO:0000256" key="6">
    <source>
        <dbReference type="ARBA" id="ARBA00023012"/>
    </source>
</evidence>
<dbReference type="KEGG" id="mmav:RE476_07515"/>
<keyword evidence="4" id="KW-0808">Transferase</keyword>
<dbReference type="InterPro" id="IPR004358">
    <property type="entry name" value="Sig_transdc_His_kin-like_C"/>
</dbReference>
<dbReference type="InterPro" id="IPR003018">
    <property type="entry name" value="GAF"/>
</dbReference>
<dbReference type="InterPro" id="IPR035965">
    <property type="entry name" value="PAS-like_dom_sf"/>
</dbReference>
<dbReference type="EC" id="2.7.13.3" evidence="2"/>
<dbReference type="InterPro" id="IPR005467">
    <property type="entry name" value="His_kinase_dom"/>
</dbReference>
<feature type="coiled-coil region" evidence="8">
    <location>
        <begin position="1006"/>
        <end position="1054"/>
    </location>
</feature>
<proteinExistence type="predicted"/>
<dbReference type="SUPFAM" id="SSF55874">
    <property type="entry name" value="ATPase domain of HSP90 chaperone/DNA topoisomerase II/histidine kinase"/>
    <property type="match status" value="1"/>
</dbReference>
<dbReference type="InterPro" id="IPR003594">
    <property type="entry name" value="HATPase_dom"/>
</dbReference>
<evidence type="ECO:0000313" key="12">
    <source>
        <dbReference type="EMBL" id="WMW21256.1"/>
    </source>
</evidence>
<dbReference type="PROSITE" id="PS50109">
    <property type="entry name" value="HIS_KIN"/>
    <property type="match status" value="1"/>
</dbReference>
<dbReference type="PANTHER" id="PTHR43304">
    <property type="entry name" value="PHYTOCHROME-LIKE PROTEIN CPH1"/>
    <property type="match status" value="1"/>
</dbReference>
<dbReference type="GO" id="GO:0006355">
    <property type="term" value="P:regulation of DNA-templated transcription"/>
    <property type="evidence" value="ECO:0007669"/>
    <property type="project" value="InterPro"/>
</dbReference>
<keyword evidence="3" id="KW-0597">Phosphoprotein</keyword>
<keyword evidence="6" id="KW-0902">Two-component regulatory system</keyword>
<dbReference type="InterPro" id="IPR000014">
    <property type="entry name" value="PAS"/>
</dbReference>
<evidence type="ECO:0000256" key="3">
    <source>
        <dbReference type="ARBA" id="ARBA00022553"/>
    </source>
</evidence>
<evidence type="ECO:0000259" key="9">
    <source>
        <dbReference type="PROSITE" id="PS50109"/>
    </source>
</evidence>
<dbReference type="InterPro" id="IPR052162">
    <property type="entry name" value="Sensor_kinase/Photoreceptor"/>
</dbReference>
<keyword evidence="8" id="KW-0175">Coiled coil</keyword>
<dbReference type="Pfam" id="PF00989">
    <property type="entry name" value="PAS"/>
    <property type="match status" value="2"/>
</dbReference>
<keyword evidence="13" id="KW-1185">Reference proteome</keyword>
<dbReference type="SUPFAM" id="SSF55781">
    <property type="entry name" value="GAF domain-like"/>
    <property type="match status" value="1"/>
</dbReference>
<dbReference type="SMART" id="SM00388">
    <property type="entry name" value="HisKA"/>
    <property type="match status" value="1"/>
</dbReference>
<dbReference type="Proteomes" id="UP001183006">
    <property type="component" value="Chromosome"/>
</dbReference>
<dbReference type="Pfam" id="PF14417">
    <property type="entry name" value="MEDS"/>
    <property type="match status" value="1"/>
</dbReference>
<dbReference type="PANTHER" id="PTHR43304:SF1">
    <property type="entry name" value="PAC DOMAIN-CONTAINING PROTEIN"/>
    <property type="match status" value="1"/>
</dbReference>
<dbReference type="Pfam" id="PF13185">
    <property type="entry name" value="GAF_2"/>
    <property type="match status" value="1"/>
</dbReference>
<feature type="domain" description="PAS" evidence="10">
    <location>
        <begin position="472"/>
        <end position="513"/>
    </location>
</feature>
<evidence type="ECO:0000256" key="8">
    <source>
        <dbReference type="SAM" id="Coils"/>
    </source>
</evidence>
<protein>
    <recommendedName>
        <fullName evidence="2">histidine kinase</fullName>
        <ecNumber evidence="2">2.7.13.3</ecNumber>
    </recommendedName>
</protein>
<dbReference type="InterPro" id="IPR025847">
    <property type="entry name" value="MEDS_domain"/>
</dbReference>
<dbReference type="SMART" id="SM00091">
    <property type="entry name" value="PAS"/>
    <property type="match status" value="4"/>
</dbReference>
<dbReference type="RefSeq" id="WP_309307042.1">
    <property type="nucleotide sequence ID" value="NZ_CP133594.1"/>
</dbReference>
<dbReference type="Gene3D" id="3.30.450.40">
    <property type="match status" value="1"/>
</dbReference>
<feature type="domain" description="PAC" evidence="11">
    <location>
        <begin position="542"/>
        <end position="595"/>
    </location>
</feature>
<dbReference type="CDD" id="cd00082">
    <property type="entry name" value="HisKA"/>
    <property type="match status" value="1"/>
</dbReference>
<dbReference type="Pfam" id="PF00512">
    <property type="entry name" value="HisKA"/>
    <property type="match status" value="1"/>
</dbReference>
<dbReference type="PROSITE" id="PS50112">
    <property type="entry name" value="PAS"/>
    <property type="match status" value="3"/>
</dbReference>
<dbReference type="SUPFAM" id="SSF55785">
    <property type="entry name" value="PYP-like sensor domain (PAS domain)"/>
    <property type="match status" value="5"/>
</dbReference>
<keyword evidence="5" id="KW-0418">Kinase</keyword>
<dbReference type="SMART" id="SM00387">
    <property type="entry name" value="HATPase_c"/>
    <property type="match status" value="1"/>
</dbReference>